<dbReference type="EMBL" id="GBRH01189100">
    <property type="protein sequence ID" value="JAE08796.1"/>
    <property type="molecule type" value="Transcribed_RNA"/>
</dbReference>
<dbReference type="AlphaFoldDB" id="A0A0A9FF90"/>
<name>A0A0A9FF90_ARUDO</name>
<reference evidence="2" key="2">
    <citation type="journal article" date="2015" name="Data Brief">
        <title>Shoot transcriptome of the giant reed, Arundo donax.</title>
        <authorList>
            <person name="Barrero R.A."/>
            <person name="Guerrero F.D."/>
            <person name="Moolhuijzen P."/>
            <person name="Goolsby J.A."/>
            <person name="Tidwell J."/>
            <person name="Bellgard S.E."/>
            <person name="Bellgard M.I."/>
        </authorList>
    </citation>
    <scope>NUCLEOTIDE SEQUENCE</scope>
    <source>
        <tissue evidence="2">Shoot tissue taken approximately 20 cm above the soil surface</tissue>
    </source>
</reference>
<proteinExistence type="predicted"/>
<reference evidence="2" key="1">
    <citation type="submission" date="2014-09" db="EMBL/GenBank/DDBJ databases">
        <authorList>
            <person name="Magalhaes I.L.F."/>
            <person name="Oliveira U."/>
            <person name="Santos F.R."/>
            <person name="Vidigal T.H.D.A."/>
            <person name="Brescovit A.D."/>
            <person name="Santos A.J."/>
        </authorList>
    </citation>
    <scope>NUCLEOTIDE SEQUENCE</scope>
    <source>
        <tissue evidence="2">Shoot tissue taken approximately 20 cm above the soil surface</tissue>
    </source>
</reference>
<accession>A0A0A9FF90</accession>
<evidence type="ECO:0000256" key="1">
    <source>
        <dbReference type="SAM" id="MobiDB-lite"/>
    </source>
</evidence>
<feature type="compositionally biased region" description="Polar residues" evidence="1">
    <location>
        <begin position="1"/>
        <end position="10"/>
    </location>
</feature>
<evidence type="ECO:0000313" key="2">
    <source>
        <dbReference type="EMBL" id="JAE08796.1"/>
    </source>
</evidence>
<organism evidence="2">
    <name type="scientific">Arundo donax</name>
    <name type="common">Giant reed</name>
    <name type="synonym">Donax arundinaceus</name>
    <dbReference type="NCBI Taxonomy" id="35708"/>
    <lineage>
        <taxon>Eukaryota</taxon>
        <taxon>Viridiplantae</taxon>
        <taxon>Streptophyta</taxon>
        <taxon>Embryophyta</taxon>
        <taxon>Tracheophyta</taxon>
        <taxon>Spermatophyta</taxon>
        <taxon>Magnoliopsida</taxon>
        <taxon>Liliopsida</taxon>
        <taxon>Poales</taxon>
        <taxon>Poaceae</taxon>
        <taxon>PACMAD clade</taxon>
        <taxon>Arundinoideae</taxon>
        <taxon>Arundineae</taxon>
        <taxon>Arundo</taxon>
    </lineage>
</organism>
<protein>
    <submittedName>
        <fullName evidence="2">Uncharacterized protein</fullName>
    </submittedName>
</protein>
<sequence>MLSGRLTSSAAGHRSPLEPAGVERHAAHDVEVVLGCKALGLGLLRGGKELLDLLRRWHPRSARDHSRRSGRRTPVVVFWVVRRLI</sequence>
<feature type="region of interest" description="Disordered" evidence="1">
    <location>
        <begin position="1"/>
        <end position="20"/>
    </location>
</feature>